<dbReference type="SFLD" id="SFLDS00003">
    <property type="entry name" value="Haloacid_Dehalogenase"/>
    <property type="match status" value="1"/>
</dbReference>
<sequence length="219" mass="24113">MISPTMKNYKLVIFDWDGTIMDSISKIVNCIRKSAQLLNIEPPSDTASKNIIGLSLENAIASLFPDYSEHHEALIAGYKQQYALDTTPTPVFEHVEQVLTELKNQGVILAVATGKSRVGLERLLDESQLRHFFSATRTSDDAKSKPAPDMLYQLLEELAISADEALMIGDTQIDMAMAKAAGMDRLGVTMGVHNAAQLNEFTPIATADNYQQLQQLLLS</sequence>
<dbReference type="SFLD" id="SFLDG01129">
    <property type="entry name" value="C1.5:_HAD__Beta-PGM__Phosphata"/>
    <property type="match status" value="1"/>
</dbReference>
<dbReference type="GO" id="GO:0006281">
    <property type="term" value="P:DNA repair"/>
    <property type="evidence" value="ECO:0007669"/>
    <property type="project" value="TreeGrafter"/>
</dbReference>
<gene>
    <name evidence="1" type="ORF">GCM10007914_13560</name>
</gene>
<dbReference type="PANTHER" id="PTHR43434">
    <property type="entry name" value="PHOSPHOGLYCOLATE PHOSPHATASE"/>
    <property type="match status" value="1"/>
</dbReference>
<comment type="caution">
    <text evidence="1">The sequence shown here is derived from an EMBL/GenBank/DDBJ whole genome shotgun (WGS) entry which is preliminary data.</text>
</comment>
<evidence type="ECO:0000313" key="2">
    <source>
        <dbReference type="Proteomes" id="UP001161408"/>
    </source>
</evidence>
<dbReference type="NCBIfam" id="TIGR01549">
    <property type="entry name" value="HAD-SF-IA-v1"/>
    <property type="match status" value="1"/>
</dbReference>
<protein>
    <submittedName>
        <fullName evidence="1">Haloacid dehalogenase</fullName>
    </submittedName>
</protein>
<dbReference type="GO" id="GO:0008967">
    <property type="term" value="F:phosphoglycolate phosphatase activity"/>
    <property type="evidence" value="ECO:0007669"/>
    <property type="project" value="TreeGrafter"/>
</dbReference>
<dbReference type="InterPro" id="IPR023198">
    <property type="entry name" value="PGP-like_dom2"/>
</dbReference>
<name>A0AA37S364_9GAMM</name>
<dbReference type="InterPro" id="IPR023214">
    <property type="entry name" value="HAD_sf"/>
</dbReference>
<proteinExistence type="predicted"/>
<dbReference type="Pfam" id="PF13419">
    <property type="entry name" value="HAD_2"/>
    <property type="match status" value="1"/>
</dbReference>
<dbReference type="NCBIfam" id="TIGR01509">
    <property type="entry name" value="HAD-SF-IA-v3"/>
    <property type="match status" value="1"/>
</dbReference>
<dbReference type="Proteomes" id="UP001161408">
    <property type="component" value="Unassembled WGS sequence"/>
</dbReference>
<evidence type="ECO:0000313" key="1">
    <source>
        <dbReference type="EMBL" id="GLQ02475.1"/>
    </source>
</evidence>
<dbReference type="InterPro" id="IPR006439">
    <property type="entry name" value="HAD-SF_hydro_IA"/>
</dbReference>
<accession>A0AA37S364</accession>
<keyword evidence="2" id="KW-1185">Reference proteome</keyword>
<dbReference type="SFLD" id="SFLDG01135">
    <property type="entry name" value="C1.5.6:_HAD__Beta-PGM__Phospha"/>
    <property type="match status" value="1"/>
</dbReference>
<dbReference type="SUPFAM" id="SSF56784">
    <property type="entry name" value="HAD-like"/>
    <property type="match status" value="1"/>
</dbReference>
<reference evidence="1" key="1">
    <citation type="journal article" date="2014" name="Int. J. Syst. Evol. Microbiol.">
        <title>Complete genome sequence of Corynebacterium casei LMG S-19264T (=DSM 44701T), isolated from a smear-ripened cheese.</title>
        <authorList>
            <consortium name="US DOE Joint Genome Institute (JGI-PGF)"/>
            <person name="Walter F."/>
            <person name="Albersmeier A."/>
            <person name="Kalinowski J."/>
            <person name="Ruckert C."/>
        </authorList>
    </citation>
    <scope>NUCLEOTIDE SEQUENCE</scope>
    <source>
        <strain evidence="1">NBRC 103034</strain>
    </source>
</reference>
<dbReference type="Gene3D" id="1.10.150.240">
    <property type="entry name" value="Putative phosphatase, domain 2"/>
    <property type="match status" value="1"/>
</dbReference>
<organism evidence="1 2">
    <name type="scientific">Pseudoalteromonas tetraodonis GFC</name>
    <dbReference type="NCBI Taxonomy" id="1315271"/>
    <lineage>
        <taxon>Bacteria</taxon>
        <taxon>Pseudomonadati</taxon>
        <taxon>Pseudomonadota</taxon>
        <taxon>Gammaproteobacteria</taxon>
        <taxon>Alteromonadales</taxon>
        <taxon>Pseudoalteromonadaceae</taxon>
        <taxon>Pseudoalteromonas</taxon>
    </lineage>
</organism>
<dbReference type="InterPro" id="IPR036412">
    <property type="entry name" value="HAD-like_sf"/>
</dbReference>
<dbReference type="InterPro" id="IPR041492">
    <property type="entry name" value="HAD_2"/>
</dbReference>
<dbReference type="GO" id="GO:0005829">
    <property type="term" value="C:cytosol"/>
    <property type="evidence" value="ECO:0007669"/>
    <property type="project" value="TreeGrafter"/>
</dbReference>
<dbReference type="InterPro" id="IPR050155">
    <property type="entry name" value="HAD-like_hydrolase_sf"/>
</dbReference>
<reference evidence="1" key="2">
    <citation type="submission" date="2023-01" db="EMBL/GenBank/DDBJ databases">
        <title>Draft genome sequence of Pseudoalteromonas tetraodonis strain NBRC 103034.</title>
        <authorList>
            <person name="Sun Q."/>
            <person name="Mori K."/>
        </authorList>
    </citation>
    <scope>NUCLEOTIDE SEQUENCE</scope>
    <source>
        <strain evidence="1">NBRC 103034</strain>
    </source>
</reference>
<dbReference type="EMBL" id="BSNE01000009">
    <property type="protein sequence ID" value="GLQ02475.1"/>
    <property type="molecule type" value="Genomic_DNA"/>
</dbReference>
<dbReference type="PANTHER" id="PTHR43434:SF24">
    <property type="entry name" value="HYDROLASE-RELATED"/>
    <property type="match status" value="1"/>
</dbReference>
<dbReference type="Gene3D" id="3.40.50.1000">
    <property type="entry name" value="HAD superfamily/HAD-like"/>
    <property type="match status" value="1"/>
</dbReference>
<dbReference type="AlphaFoldDB" id="A0AA37S364"/>